<dbReference type="GO" id="GO:0038039">
    <property type="term" value="C:G protein-coupled receptor heterodimeric complex"/>
    <property type="evidence" value="ECO:0007669"/>
    <property type="project" value="TreeGrafter"/>
</dbReference>
<dbReference type="Proteomes" id="UP000002640">
    <property type="component" value="Unassembled WGS sequence"/>
</dbReference>
<dbReference type="RefSeq" id="XP_009527399.1">
    <property type="nucleotide sequence ID" value="XM_009529104.1"/>
</dbReference>
<evidence type="ECO:0000256" key="5">
    <source>
        <dbReference type="ARBA" id="ARBA00023136"/>
    </source>
</evidence>
<evidence type="ECO:0000259" key="11">
    <source>
        <dbReference type="PROSITE" id="PS50259"/>
    </source>
</evidence>
<keyword evidence="2 10" id="KW-0812">Transmembrane</keyword>
<feature type="domain" description="G-protein coupled receptors family 3 profile" evidence="11">
    <location>
        <begin position="495"/>
        <end position="632"/>
    </location>
</feature>
<dbReference type="GeneID" id="20643822"/>
<keyword evidence="7" id="KW-0325">Glycoprotein</keyword>
<dbReference type="AlphaFoldDB" id="G4ZDK2"/>
<name>G4ZDK2_PHYSP</name>
<evidence type="ECO:0000256" key="2">
    <source>
        <dbReference type="ARBA" id="ARBA00022692"/>
    </source>
</evidence>
<evidence type="ECO:0000313" key="13">
    <source>
        <dbReference type="Proteomes" id="UP000002640"/>
    </source>
</evidence>
<evidence type="ECO:0000256" key="7">
    <source>
        <dbReference type="ARBA" id="ARBA00023180"/>
    </source>
</evidence>
<proteinExistence type="predicted"/>
<dbReference type="Pfam" id="PF00003">
    <property type="entry name" value="7tm_3"/>
    <property type="match status" value="1"/>
</dbReference>
<evidence type="ECO:0000256" key="1">
    <source>
        <dbReference type="ARBA" id="ARBA00004141"/>
    </source>
</evidence>
<feature type="transmembrane region" description="Helical" evidence="10">
    <location>
        <begin position="542"/>
        <end position="566"/>
    </location>
</feature>
<dbReference type="PROSITE" id="PS50259">
    <property type="entry name" value="G_PROTEIN_RECEP_F3_4"/>
    <property type="match status" value="1"/>
</dbReference>
<dbReference type="PANTHER" id="PTHR10519">
    <property type="entry name" value="GABA-B RECEPTOR"/>
    <property type="match status" value="1"/>
</dbReference>
<keyword evidence="6" id="KW-0675">Receptor</keyword>
<evidence type="ECO:0000256" key="6">
    <source>
        <dbReference type="ARBA" id="ARBA00023170"/>
    </source>
</evidence>
<keyword evidence="4" id="KW-0297">G-protein coupled receptor</keyword>
<dbReference type="OMA" id="WIFSASC"/>
<dbReference type="InterPro" id="IPR002455">
    <property type="entry name" value="GPCR3_GABA-B"/>
</dbReference>
<dbReference type="STRING" id="1094619.G4ZDK2"/>
<gene>
    <name evidence="12" type="ORF">PHYSODRAFT_315216</name>
</gene>
<dbReference type="KEGG" id="psoj:PHYSODRAFT_315216"/>
<evidence type="ECO:0000256" key="9">
    <source>
        <dbReference type="SAM" id="MobiDB-lite"/>
    </source>
</evidence>
<keyword evidence="8" id="KW-0807">Transducer</keyword>
<evidence type="ECO:0000313" key="12">
    <source>
        <dbReference type="EMBL" id="EGZ18341.1"/>
    </source>
</evidence>
<evidence type="ECO:0000256" key="10">
    <source>
        <dbReference type="SAM" id="Phobius"/>
    </source>
</evidence>
<feature type="transmembrane region" description="Helical" evidence="10">
    <location>
        <begin position="605"/>
        <end position="628"/>
    </location>
</feature>
<reference evidence="12 13" key="1">
    <citation type="journal article" date="2006" name="Science">
        <title>Phytophthora genome sequences uncover evolutionary origins and mechanisms of pathogenesis.</title>
        <authorList>
            <person name="Tyler B.M."/>
            <person name="Tripathy S."/>
            <person name="Zhang X."/>
            <person name="Dehal P."/>
            <person name="Jiang R.H."/>
            <person name="Aerts A."/>
            <person name="Arredondo F.D."/>
            <person name="Baxter L."/>
            <person name="Bensasson D."/>
            <person name="Beynon J.L."/>
            <person name="Chapman J."/>
            <person name="Damasceno C.M."/>
            <person name="Dorrance A.E."/>
            <person name="Dou D."/>
            <person name="Dickerman A.W."/>
            <person name="Dubchak I.L."/>
            <person name="Garbelotto M."/>
            <person name="Gijzen M."/>
            <person name="Gordon S.G."/>
            <person name="Govers F."/>
            <person name="Grunwald N.J."/>
            <person name="Huang W."/>
            <person name="Ivors K.L."/>
            <person name="Jones R.W."/>
            <person name="Kamoun S."/>
            <person name="Krampis K."/>
            <person name="Lamour K.H."/>
            <person name="Lee M.K."/>
            <person name="McDonald W.H."/>
            <person name="Medina M."/>
            <person name="Meijer H.J."/>
            <person name="Nordberg E.K."/>
            <person name="Maclean D.J."/>
            <person name="Ospina-Giraldo M.D."/>
            <person name="Morris P.F."/>
            <person name="Phuntumart V."/>
            <person name="Putnam N.H."/>
            <person name="Rash S."/>
            <person name="Rose J.K."/>
            <person name="Sakihama Y."/>
            <person name="Salamov A.A."/>
            <person name="Savidor A."/>
            <person name="Scheuring C.F."/>
            <person name="Smith B.M."/>
            <person name="Sobral B.W."/>
            <person name="Terry A."/>
            <person name="Torto-Alalibo T.A."/>
            <person name="Win J."/>
            <person name="Xu Z."/>
            <person name="Zhang H."/>
            <person name="Grigoriev I.V."/>
            <person name="Rokhsar D.S."/>
            <person name="Boore J.L."/>
        </authorList>
    </citation>
    <scope>NUCLEOTIDE SEQUENCE [LARGE SCALE GENOMIC DNA]</scope>
    <source>
        <strain evidence="12 13">P6497</strain>
    </source>
</reference>
<comment type="subcellular location">
    <subcellularLocation>
        <location evidence="1">Membrane</location>
        <topology evidence="1">Multi-pass membrane protein</topology>
    </subcellularLocation>
</comment>
<sequence>MDAHEHGGRRWLNTNDSTWTPGSWKTLGMRTTCKEADDTAKDETVDDPRTSSETAFTDQCMASDAVFFGADQDAQGRSRGQVNGTLVLDLCAWDTHALATLVLAIMAQEVSGYKVSLSKSGVDVDITERMSSVGSVWTSSTMSDLRVYFNESYQAGNVGYYGLSGVYTTKKFVYFWKHYKLSDDLINALSVVSFKANSKYYPPADDFCPDGTMGCKDNCEKTEACTQRELNGQDCLMLALMVPGYDQGYFQAVFANLNIPAYFLNQFASDAATNGTPAVFYHYEPDLFHVTRKGLFTRVGLPRTDPARVKLATGDYGEHGFGKKTDNPVDVDYPSLPLSKFAASIVKDLPIGSLFSKLSLSDTDINDLLTEYSIAMSDAAEPEPYFRAACNWVKANYDIWSDWLDRLPLCTFEDHIVSHVTGCENGSTVRNTSLPYNCDGGVAALPATIATSRSCQWISDNSRVWAGWIDMKPECDSTFYDYNVSQCDSTAHRTMLAIFYVGDIVIFVGWYAADFPEPTVTTEEASEFRGEVDRISCCSSSFIFTALLIFWKLILLVLGLYLSFLIRNVSVDFQESPWISGSVVVVLVGCLLIMPMSYLVQMPAATYYVFLACTLLICTVLIMGLMLVPKIFRPKEVATASSGSSKSVDTY</sequence>
<keyword evidence="13" id="KW-1185">Reference proteome</keyword>
<dbReference type="PANTHER" id="PTHR10519:SF20">
    <property type="entry name" value="G-PROTEIN COUPLED RECEPTOR 156-RELATED"/>
    <property type="match status" value="1"/>
</dbReference>
<dbReference type="EMBL" id="JH159154">
    <property type="protein sequence ID" value="EGZ18341.1"/>
    <property type="molecule type" value="Genomic_DNA"/>
</dbReference>
<evidence type="ECO:0000256" key="8">
    <source>
        <dbReference type="ARBA" id="ARBA00023224"/>
    </source>
</evidence>
<evidence type="ECO:0000256" key="3">
    <source>
        <dbReference type="ARBA" id="ARBA00022989"/>
    </source>
</evidence>
<keyword evidence="5 10" id="KW-0472">Membrane</keyword>
<evidence type="ECO:0000256" key="4">
    <source>
        <dbReference type="ARBA" id="ARBA00023040"/>
    </source>
</evidence>
<dbReference type="GO" id="GO:0004965">
    <property type="term" value="F:G protein-coupled GABA receptor activity"/>
    <property type="evidence" value="ECO:0007669"/>
    <property type="project" value="InterPro"/>
</dbReference>
<feature type="compositionally biased region" description="Basic and acidic residues" evidence="9">
    <location>
        <begin position="35"/>
        <end position="50"/>
    </location>
</feature>
<accession>G4ZDK2</accession>
<organism evidence="12 13">
    <name type="scientific">Phytophthora sojae (strain P6497)</name>
    <name type="common">Soybean stem and root rot agent</name>
    <name type="synonym">Phytophthora megasperma f. sp. glycines</name>
    <dbReference type="NCBI Taxonomy" id="1094619"/>
    <lineage>
        <taxon>Eukaryota</taxon>
        <taxon>Sar</taxon>
        <taxon>Stramenopiles</taxon>
        <taxon>Oomycota</taxon>
        <taxon>Peronosporomycetes</taxon>
        <taxon>Peronosporales</taxon>
        <taxon>Peronosporaceae</taxon>
        <taxon>Phytophthora</taxon>
    </lineage>
</organism>
<keyword evidence="3 10" id="KW-1133">Transmembrane helix</keyword>
<dbReference type="InParanoid" id="G4ZDK2"/>
<dbReference type="InterPro" id="IPR017978">
    <property type="entry name" value="GPCR_3_C"/>
</dbReference>
<feature type="region of interest" description="Disordered" evidence="9">
    <location>
        <begin position="35"/>
        <end position="54"/>
    </location>
</feature>
<protein>
    <recommendedName>
        <fullName evidence="11">G-protein coupled receptors family 3 profile domain-containing protein</fullName>
    </recommendedName>
</protein>
<feature type="transmembrane region" description="Helical" evidence="10">
    <location>
        <begin position="578"/>
        <end position="599"/>
    </location>
</feature>